<feature type="compositionally biased region" description="Basic and acidic residues" evidence="2">
    <location>
        <begin position="40"/>
        <end position="49"/>
    </location>
</feature>
<evidence type="ECO:0000256" key="1">
    <source>
        <dbReference type="SAM" id="Coils"/>
    </source>
</evidence>
<feature type="coiled-coil region" evidence="1">
    <location>
        <begin position="137"/>
        <end position="189"/>
    </location>
</feature>
<proteinExistence type="predicted"/>
<evidence type="ECO:0000313" key="5">
    <source>
        <dbReference type="WBParaSite" id="SBAD_0001344101-mRNA-1"/>
    </source>
</evidence>
<gene>
    <name evidence="3" type="ORF">SBAD_LOCUS13026</name>
</gene>
<dbReference type="WBParaSite" id="SBAD_0001344101-mRNA-1">
    <property type="protein sequence ID" value="SBAD_0001344101-mRNA-1"/>
    <property type="gene ID" value="SBAD_0001344101"/>
</dbReference>
<evidence type="ECO:0000313" key="4">
    <source>
        <dbReference type="Proteomes" id="UP000270296"/>
    </source>
</evidence>
<reference evidence="5" key="1">
    <citation type="submission" date="2016-06" db="UniProtKB">
        <authorList>
            <consortium name="WormBaseParasite"/>
        </authorList>
    </citation>
    <scope>IDENTIFICATION</scope>
</reference>
<sequence length="206" mass="22952">MTIHRSFLRCNSTIGREAGERVAEGPREQCAFVRAAPPTGHKDGKDNRLNHRNQLRTPSSRTTNQHSAPASTPPKAAEGSSLGNVSLDENCLRLSVRYSSRPVASLPVDLSGSLVQPAIVNGSRPTTDRHDPVMGYLNEWQDVLQFQVNRITALKNQMDFLTRSLDQRQNSLLSELAGLHGQLEKLTREFQTTLDDFKHCLRRGPD</sequence>
<accession>A0A183JAX8</accession>
<evidence type="ECO:0000313" key="3">
    <source>
        <dbReference type="EMBL" id="VDP53480.1"/>
    </source>
</evidence>
<reference evidence="3 4" key="2">
    <citation type="submission" date="2018-11" db="EMBL/GenBank/DDBJ databases">
        <authorList>
            <consortium name="Pathogen Informatics"/>
        </authorList>
    </citation>
    <scope>NUCLEOTIDE SEQUENCE [LARGE SCALE GENOMIC DNA]</scope>
</reference>
<dbReference type="AlphaFoldDB" id="A0A183JAX8"/>
<organism evidence="5">
    <name type="scientific">Soboliphyme baturini</name>
    <dbReference type="NCBI Taxonomy" id="241478"/>
    <lineage>
        <taxon>Eukaryota</taxon>
        <taxon>Metazoa</taxon>
        <taxon>Ecdysozoa</taxon>
        <taxon>Nematoda</taxon>
        <taxon>Enoplea</taxon>
        <taxon>Dorylaimia</taxon>
        <taxon>Dioctophymatida</taxon>
        <taxon>Dioctophymatoidea</taxon>
        <taxon>Soboliphymatidae</taxon>
        <taxon>Soboliphyme</taxon>
    </lineage>
</organism>
<keyword evidence="1" id="KW-0175">Coiled coil</keyword>
<name>A0A183JAX8_9BILA</name>
<feature type="compositionally biased region" description="Polar residues" evidence="2">
    <location>
        <begin position="55"/>
        <end position="70"/>
    </location>
</feature>
<dbReference type="EMBL" id="UZAM01019829">
    <property type="protein sequence ID" value="VDP53480.1"/>
    <property type="molecule type" value="Genomic_DNA"/>
</dbReference>
<dbReference type="Proteomes" id="UP000270296">
    <property type="component" value="Unassembled WGS sequence"/>
</dbReference>
<protein>
    <submittedName>
        <fullName evidence="5">Multiciliate differentiation and DNA synthesis-associated cell cycle protein</fullName>
    </submittedName>
</protein>
<evidence type="ECO:0000256" key="2">
    <source>
        <dbReference type="SAM" id="MobiDB-lite"/>
    </source>
</evidence>
<keyword evidence="4" id="KW-1185">Reference proteome</keyword>
<feature type="region of interest" description="Disordered" evidence="2">
    <location>
        <begin position="34"/>
        <end position="83"/>
    </location>
</feature>